<gene>
    <name evidence="1" type="ORF">BKE38_12445</name>
</gene>
<dbReference type="RefSeq" id="WP_076957679.1">
    <property type="nucleotide sequence ID" value="NZ_MLCO01000104.1"/>
</dbReference>
<protein>
    <submittedName>
        <fullName evidence="1">Uncharacterized protein</fullName>
    </submittedName>
</protein>
<comment type="caution">
    <text evidence="1">The sequence shown here is derived from an EMBL/GenBank/DDBJ whole genome shotgun (WGS) entry which is preliminary data.</text>
</comment>
<proteinExistence type="predicted"/>
<name>A0A1V2H2G4_9PROT</name>
<evidence type="ECO:0000313" key="2">
    <source>
        <dbReference type="Proteomes" id="UP000188879"/>
    </source>
</evidence>
<dbReference type="Proteomes" id="UP000188879">
    <property type="component" value="Unassembled WGS sequence"/>
</dbReference>
<accession>A0A1V2H2G4</accession>
<organism evidence="1 2">
    <name type="scientific">Teichococcus deserti</name>
    <dbReference type="NCBI Taxonomy" id="1817963"/>
    <lineage>
        <taxon>Bacteria</taxon>
        <taxon>Pseudomonadati</taxon>
        <taxon>Pseudomonadota</taxon>
        <taxon>Alphaproteobacteria</taxon>
        <taxon>Acetobacterales</taxon>
        <taxon>Roseomonadaceae</taxon>
        <taxon>Roseomonas</taxon>
    </lineage>
</organism>
<dbReference type="EMBL" id="MLCO01000104">
    <property type="protein sequence ID" value="ONG53329.1"/>
    <property type="molecule type" value="Genomic_DNA"/>
</dbReference>
<sequence length="141" mass="14764">MLDEVEESLREMLCWAGRRAAAVPPEMAPIVGEVAAETWRRRHVPAAPEARARWLKASRAVLSLLPDGPAEAPGFGRGSLPALRAARAMVGVIIDQQMACGTAAGRMAGERPQAAEPCCRCDPCQSAAVRAPATASPVAPA</sequence>
<reference evidence="1 2" key="1">
    <citation type="submission" date="2016-10" db="EMBL/GenBank/DDBJ databases">
        <title>Draft Genome sequence of Roseomonas sp. strain M3.</title>
        <authorList>
            <person name="Subhash Y."/>
            <person name="Lee S."/>
        </authorList>
    </citation>
    <scope>NUCLEOTIDE SEQUENCE [LARGE SCALE GENOMIC DNA]</scope>
    <source>
        <strain evidence="1 2">M3</strain>
    </source>
</reference>
<dbReference type="AlphaFoldDB" id="A0A1V2H2G4"/>
<evidence type="ECO:0000313" key="1">
    <source>
        <dbReference type="EMBL" id="ONG53329.1"/>
    </source>
</evidence>
<keyword evidence="2" id="KW-1185">Reference proteome</keyword>